<keyword evidence="7" id="KW-1185">Reference proteome</keyword>
<evidence type="ECO:0000256" key="4">
    <source>
        <dbReference type="SAM" id="MobiDB-lite"/>
    </source>
</evidence>
<dbReference type="Proteomes" id="UP001430954">
    <property type="component" value="Unassembled WGS sequence"/>
</dbReference>
<feature type="compositionally biased region" description="Low complexity" evidence="4">
    <location>
        <begin position="61"/>
        <end position="74"/>
    </location>
</feature>
<accession>A0ABS7T990</accession>
<dbReference type="PANTHER" id="PTHR22617">
    <property type="entry name" value="CHEMOTAXIS SENSOR HISTIDINE KINASE-RELATED"/>
    <property type="match status" value="1"/>
</dbReference>
<name>A0ABS7T990_9GAMM</name>
<sequence length="231" mass="24298">MSQHAIDAYLDDLLCEVEPAALPPHPAAVLNAVPDVVVAAPPPPAPEPPVARTMPAPVAPSPRESAAAAPSAIPEPRHRRASDTAPVSGEHVPTAARSSRWLRMGIGRDSYAFELLRVQEVVRVAPILAVRGASMSVLGVMNLRGRIVPVFDLGRWLGSAAIEVTEGARIVVVERDDELIGVLVTQVEDVVSLSREHIEPPLANGNPGAIVGIARTGHAPTVLLDANALFD</sequence>
<feature type="domain" description="CheW-like" evidence="5">
    <location>
        <begin position="98"/>
        <end position="231"/>
    </location>
</feature>
<dbReference type="SMART" id="SM00260">
    <property type="entry name" value="CheW"/>
    <property type="match status" value="1"/>
</dbReference>
<dbReference type="PANTHER" id="PTHR22617:SF45">
    <property type="entry name" value="CHEMOTAXIS PROTEIN CHEW"/>
    <property type="match status" value="1"/>
</dbReference>
<dbReference type="Pfam" id="PF01584">
    <property type="entry name" value="CheW"/>
    <property type="match status" value="1"/>
</dbReference>
<keyword evidence="3" id="KW-0963">Cytoplasm</keyword>
<dbReference type="PROSITE" id="PS50851">
    <property type="entry name" value="CHEW"/>
    <property type="match status" value="1"/>
</dbReference>
<dbReference type="Gene3D" id="2.30.30.40">
    <property type="entry name" value="SH3 Domains"/>
    <property type="match status" value="1"/>
</dbReference>
<evidence type="ECO:0000313" key="7">
    <source>
        <dbReference type="Proteomes" id="UP001430954"/>
    </source>
</evidence>
<dbReference type="InterPro" id="IPR002545">
    <property type="entry name" value="CheW-lke_dom"/>
</dbReference>
<reference evidence="6 7" key="1">
    <citation type="submission" date="2021-09" db="EMBL/GenBank/DDBJ databases">
        <title>Lysobacter sp. 13A isolated from the river sediment.</title>
        <authorList>
            <person name="Liu H."/>
            <person name="Li S."/>
            <person name="Mao S."/>
        </authorList>
    </citation>
    <scope>NUCLEOTIDE SEQUENCE [LARGE SCALE GENOMIC DNA]</scope>
    <source>
        <strain evidence="6 7">13A</strain>
    </source>
</reference>
<comment type="subcellular location">
    <subcellularLocation>
        <location evidence="1">Cytoplasm</location>
    </subcellularLocation>
</comment>
<dbReference type="RefSeq" id="WP_223676924.1">
    <property type="nucleotide sequence ID" value="NZ_JAINZW010000007.1"/>
</dbReference>
<dbReference type="EMBL" id="JAINZW010000007">
    <property type="protein sequence ID" value="MBZ4040468.1"/>
    <property type="molecule type" value="Genomic_DNA"/>
</dbReference>
<evidence type="ECO:0000313" key="6">
    <source>
        <dbReference type="EMBL" id="MBZ4040468.1"/>
    </source>
</evidence>
<evidence type="ECO:0000256" key="1">
    <source>
        <dbReference type="ARBA" id="ARBA00004496"/>
    </source>
</evidence>
<protein>
    <recommendedName>
        <fullName evidence="2">Chemotaxis protein CheW</fullName>
    </recommendedName>
</protein>
<dbReference type="Gene3D" id="2.40.50.180">
    <property type="entry name" value="CheA-289, Domain 4"/>
    <property type="match status" value="1"/>
</dbReference>
<evidence type="ECO:0000256" key="3">
    <source>
        <dbReference type="ARBA" id="ARBA00022490"/>
    </source>
</evidence>
<evidence type="ECO:0000259" key="5">
    <source>
        <dbReference type="PROSITE" id="PS50851"/>
    </source>
</evidence>
<dbReference type="InterPro" id="IPR036061">
    <property type="entry name" value="CheW-like_dom_sf"/>
</dbReference>
<dbReference type="InterPro" id="IPR039315">
    <property type="entry name" value="CheW"/>
</dbReference>
<dbReference type="SUPFAM" id="SSF50341">
    <property type="entry name" value="CheW-like"/>
    <property type="match status" value="1"/>
</dbReference>
<organism evidence="6 7">
    <name type="scientific">Novilysobacter selenitireducens</name>
    <dbReference type="NCBI Taxonomy" id="2872639"/>
    <lineage>
        <taxon>Bacteria</taxon>
        <taxon>Pseudomonadati</taxon>
        <taxon>Pseudomonadota</taxon>
        <taxon>Gammaproteobacteria</taxon>
        <taxon>Lysobacterales</taxon>
        <taxon>Lysobacteraceae</taxon>
        <taxon>Novilysobacter</taxon>
    </lineage>
</organism>
<gene>
    <name evidence="6" type="ORF">K6753_13090</name>
</gene>
<feature type="region of interest" description="Disordered" evidence="4">
    <location>
        <begin position="44"/>
        <end position="93"/>
    </location>
</feature>
<comment type="caution">
    <text evidence="6">The sequence shown here is derived from an EMBL/GenBank/DDBJ whole genome shotgun (WGS) entry which is preliminary data.</text>
</comment>
<evidence type="ECO:0000256" key="2">
    <source>
        <dbReference type="ARBA" id="ARBA00021483"/>
    </source>
</evidence>
<proteinExistence type="predicted"/>